<evidence type="ECO:0000256" key="6">
    <source>
        <dbReference type="ARBA" id="ARBA00022454"/>
    </source>
</evidence>
<protein>
    <recommendedName>
        <fullName evidence="5">DASH complex subunit DAD2</fullName>
    </recommendedName>
    <alternativeName>
        <fullName evidence="17">Outer kinetochore protein DAD2</fullName>
    </alternativeName>
</protein>
<dbReference type="Proteomes" id="UP001172673">
    <property type="component" value="Unassembled WGS sequence"/>
</dbReference>
<dbReference type="PANTHER" id="PTHR28036:SF1">
    <property type="entry name" value="DASH COMPLEX SUBUNIT DAD2"/>
    <property type="match status" value="1"/>
</dbReference>
<dbReference type="PANTHER" id="PTHR28036">
    <property type="entry name" value="DASH COMPLEX SUBUNIT DAD2"/>
    <property type="match status" value="1"/>
</dbReference>
<dbReference type="Pfam" id="PF08654">
    <property type="entry name" value="DASH_Dad2"/>
    <property type="match status" value="1"/>
</dbReference>
<evidence type="ECO:0000256" key="4">
    <source>
        <dbReference type="ARBA" id="ARBA00005501"/>
    </source>
</evidence>
<dbReference type="GO" id="GO:0051301">
    <property type="term" value="P:cell division"/>
    <property type="evidence" value="ECO:0007669"/>
    <property type="project" value="UniProtKB-KW"/>
</dbReference>
<gene>
    <name evidence="19" type="primary">DAD2</name>
    <name evidence="19" type="ORF">H2200_010027</name>
</gene>
<keyword evidence="13" id="KW-0206">Cytoskeleton</keyword>
<evidence type="ECO:0000256" key="1">
    <source>
        <dbReference type="ARBA" id="ARBA00004123"/>
    </source>
</evidence>
<keyword evidence="14" id="KW-0539">Nucleus</keyword>
<keyword evidence="16" id="KW-0137">Centromere</keyword>
<evidence type="ECO:0000256" key="2">
    <source>
        <dbReference type="ARBA" id="ARBA00004186"/>
    </source>
</evidence>
<evidence type="ECO:0000256" key="17">
    <source>
        <dbReference type="ARBA" id="ARBA00030568"/>
    </source>
</evidence>
<dbReference type="GO" id="GO:0008608">
    <property type="term" value="P:attachment of spindle microtubules to kinetochore"/>
    <property type="evidence" value="ECO:0007669"/>
    <property type="project" value="TreeGrafter"/>
</dbReference>
<evidence type="ECO:0000256" key="13">
    <source>
        <dbReference type="ARBA" id="ARBA00023212"/>
    </source>
</evidence>
<evidence type="ECO:0000256" key="11">
    <source>
        <dbReference type="ARBA" id="ARBA00022829"/>
    </source>
</evidence>
<comment type="subcellular location">
    <subcellularLocation>
        <location evidence="3">Chromosome</location>
        <location evidence="3">Centromere</location>
        <location evidence="3">Kinetochore</location>
    </subcellularLocation>
    <subcellularLocation>
        <location evidence="2">Cytoplasm</location>
        <location evidence="2">Cytoskeleton</location>
        <location evidence="2">Spindle</location>
    </subcellularLocation>
    <subcellularLocation>
        <location evidence="1">Nucleus</location>
    </subcellularLocation>
</comment>
<organism evidence="19 20">
    <name type="scientific">Cladophialophora chaetospira</name>
    <dbReference type="NCBI Taxonomy" id="386627"/>
    <lineage>
        <taxon>Eukaryota</taxon>
        <taxon>Fungi</taxon>
        <taxon>Dikarya</taxon>
        <taxon>Ascomycota</taxon>
        <taxon>Pezizomycotina</taxon>
        <taxon>Eurotiomycetes</taxon>
        <taxon>Chaetothyriomycetidae</taxon>
        <taxon>Chaetothyriales</taxon>
        <taxon>Herpotrichiellaceae</taxon>
        <taxon>Cladophialophora</taxon>
    </lineage>
</organism>
<evidence type="ECO:0000256" key="7">
    <source>
        <dbReference type="ARBA" id="ARBA00022490"/>
    </source>
</evidence>
<accession>A0AA38X233</accession>
<dbReference type="GO" id="GO:1990023">
    <property type="term" value="C:mitotic spindle midzone"/>
    <property type="evidence" value="ECO:0007669"/>
    <property type="project" value="TreeGrafter"/>
</dbReference>
<comment type="similarity">
    <text evidence="4">Belongs to the DASH complex DAD2 family.</text>
</comment>
<reference evidence="19" key="1">
    <citation type="submission" date="2022-10" db="EMBL/GenBank/DDBJ databases">
        <title>Culturing micro-colonial fungi from biological soil crusts in the Mojave desert and describing Neophaeococcomyces mojavensis, and introducing the new genera and species Taxawa tesnikishii.</title>
        <authorList>
            <person name="Kurbessoian T."/>
            <person name="Stajich J.E."/>
        </authorList>
    </citation>
    <scope>NUCLEOTIDE SEQUENCE</scope>
    <source>
        <strain evidence="19">TK_41</strain>
    </source>
</reference>
<dbReference type="GO" id="GO:0005874">
    <property type="term" value="C:microtubule"/>
    <property type="evidence" value="ECO:0007669"/>
    <property type="project" value="UniProtKB-KW"/>
</dbReference>
<evidence type="ECO:0000256" key="9">
    <source>
        <dbReference type="ARBA" id="ARBA00022701"/>
    </source>
</evidence>
<sequence length="145" mass="15438">MSYGARASSLSSNANTSSLRAHSDQAPNSALQARINQKRQELESLTQLRDLSSNLTQQLEALEAKLSTLRDGAQSVALVLANWENVLGVIRMVGMSVPVPKTEEGTPDGEDGENGEGEKKETAQGQDLPVPLVRIPVQSKAGDEG</sequence>
<evidence type="ECO:0000313" key="20">
    <source>
        <dbReference type="Proteomes" id="UP001172673"/>
    </source>
</evidence>
<evidence type="ECO:0000256" key="14">
    <source>
        <dbReference type="ARBA" id="ARBA00023242"/>
    </source>
</evidence>
<keyword evidence="15" id="KW-0131">Cell cycle</keyword>
<keyword evidence="6" id="KW-0158">Chromosome</keyword>
<evidence type="ECO:0000313" key="19">
    <source>
        <dbReference type="EMBL" id="KAJ9605370.1"/>
    </source>
</evidence>
<feature type="compositionally biased region" description="Low complexity" evidence="18">
    <location>
        <begin position="1"/>
        <end position="20"/>
    </location>
</feature>
<keyword evidence="10" id="KW-0498">Mitosis</keyword>
<proteinExistence type="inferred from homology"/>
<feature type="region of interest" description="Disordered" evidence="18">
    <location>
        <begin position="98"/>
        <end position="145"/>
    </location>
</feature>
<feature type="compositionally biased region" description="Acidic residues" evidence="18">
    <location>
        <begin position="105"/>
        <end position="115"/>
    </location>
</feature>
<evidence type="ECO:0000256" key="3">
    <source>
        <dbReference type="ARBA" id="ARBA00004629"/>
    </source>
</evidence>
<dbReference type="EMBL" id="JAPDRK010000016">
    <property type="protein sequence ID" value="KAJ9605370.1"/>
    <property type="molecule type" value="Genomic_DNA"/>
</dbReference>
<feature type="region of interest" description="Disordered" evidence="18">
    <location>
        <begin position="1"/>
        <end position="30"/>
    </location>
</feature>
<name>A0AA38X233_9EURO</name>
<evidence type="ECO:0000256" key="5">
    <source>
        <dbReference type="ARBA" id="ARBA00020260"/>
    </source>
</evidence>
<keyword evidence="11" id="KW-0159">Chromosome partition</keyword>
<dbReference type="GO" id="GO:0042729">
    <property type="term" value="C:DASH complex"/>
    <property type="evidence" value="ECO:0007669"/>
    <property type="project" value="InterPro"/>
</dbReference>
<keyword evidence="9" id="KW-0493">Microtubule</keyword>
<evidence type="ECO:0000256" key="12">
    <source>
        <dbReference type="ARBA" id="ARBA00022838"/>
    </source>
</evidence>
<dbReference type="GO" id="GO:0000278">
    <property type="term" value="P:mitotic cell cycle"/>
    <property type="evidence" value="ECO:0007669"/>
    <property type="project" value="InterPro"/>
</dbReference>
<dbReference type="GO" id="GO:0044732">
    <property type="term" value="C:mitotic spindle pole body"/>
    <property type="evidence" value="ECO:0007669"/>
    <property type="project" value="TreeGrafter"/>
</dbReference>
<keyword evidence="7" id="KW-0963">Cytoplasm</keyword>
<evidence type="ECO:0000256" key="16">
    <source>
        <dbReference type="ARBA" id="ARBA00023328"/>
    </source>
</evidence>
<keyword evidence="8" id="KW-0132">Cell division</keyword>
<evidence type="ECO:0000256" key="18">
    <source>
        <dbReference type="SAM" id="MobiDB-lite"/>
    </source>
</evidence>
<dbReference type="InterPro" id="IPR013963">
    <property type="entry name" value="DASH_Dad2"/>
</dbReference>
<evidence type="ECO:0000256" key="8">
    <source>
        <dbReference type="ARBA" id="ARBA00022618"/>
    </source>
</evidence>
<keyword evidence="20" id="KW-1185">Reference proteome</keyword>
<dbReference type="AlphaFoldDB" id="A0AA38X233"/>
<keyword evidence="12" id="KW-0995">Kinetochore</keyword>
<evidence type="ECO:0000256" key="15">
    <source>
        <dbReference type="ARBA" id="ARBA00023306"/>
    </source>
</evidence>
<evidence type="ECO:0000256" key="10">
    <source>
        <dbReference type="ARBA" id="ARBA00022776"/>
    </source>
</evidence>
<comment type="caution">
    <text evidence="19">The sequence shown here is derived from an EMBL/GenBank/DDBJ whole genome shotgun (WGS) entry which is preliminary data.</text>
</comment>